<proteinExistence type="predicted"/>
<dbReference type="AlphaFoldDB" id="A0AAP2RLF3"/>
<dbReference type="RefSeq" id="WP_231062999.1">
    <property type="nucleotide sequence ID" value="NZ_JAJNOR010000006.1"/>
</dbReference>
<organism evidence="1 2">
    <name type="scientific">Lientehia hominis</name>
    <dbReference type="NCBI Taxonomy" id="2897778"/>
    <lineage>
        <taxon>Bacteria</taxon>
        <taxon>Bacillati</taxon>
        <taxon>Bacillota</taxon>
        <taxon>Clostridia</taxon>
        <taxon>Lachnospirales</taxon>
        <taxon>Lachnospiraceae</taxon>
        <taxon>Lientehia</taxon>
    </lineage>
</organism>
<name>A0AAP2RLF3_9FIRM</name>
<sequence length="283" mass="31086">MKRGIIATLMSLVILLGSSLMVFGAEEGSKTLNEYIETICLDEIIDTGERIQIIGRDYENGDAEFIQIVNNEIVSNYYVDRSESVINETSQVNGKQKISTIEYKEAAGVSYSPMAYTNAGTLTWNWSDGSNSGTCGAKLSFETVFNTKDKYDINGRYRNLAALASFISSVIALPASPATTVAKNVFSYLGVGFTVTQVLIPTYYVSANSVKVTHKAINTANSGHVNTLNGTQYTVTQTGYSNKTYTEGNYYSTSSFANRSTVYANAMYHLLFSYPSYSIKSWN</sequence>
<dbReference type="Proteomes" id="UP001299265">
    <property type="component" value="Unassembled WGS sequence"/>
</dbReference>
<reference evidence="1 2" key="1">
    <citation type="submission" date="2021-11" db="EMBL/GenBank/DDBJ databases">
        <title>Lacrimispora sp. nov. NSJ-141 isolated from human feces.</title>
        <authorList>
            <person name="Abdugheni R."/>
        </authorList>
    </citation>
    <scope>NUCLEOTIDE SEQUENCE [LARGE SCALE GENOMIC DNA]</scope>
    <source>
        <strain evidence="1 2">NSJ-141</strain>
    </source>
</reference>
<evidence type="ECO:0000313" key="1">
    <source>
        <dbReference type="EMBL" id="MCD2493133.1"/>
    </source>
</evidence>
<comment type="caution">
    <text evidence="1">The sequence shown here is derived from an EMBL/GenBank/DDBJ whole genome shotgun (WGS) entry which is preliminary data.</text>
</comment>
<keyword evidence="2" id="KW-1185">Reference proteome</keyword>
<evidence type="ECO:0000313" key="2">
    <source>
        <dbReference type="Proteomes" id="UP001299265"/>
    </source>
</evidence>
<protein>
    <submittedName>
        <fullName evidence="1">Uncharacterized protein</fullName>
    </submittedName>
</protein>
<gene>
    <name evidence="1" type="ORF">LQE92_10940</name>
</gene>
<accession>A0AAP2RLF3</accession>
<dbReference type="EMBL" id="JAJNOR010000006">
    <property type="protein sequence ID" value="MCD2493133.1"/>
    <property type="molecule type" value="Genomic_DNA"/>
</dbReference>